<evidence type="ECO:0000259" key="5">
    <source>
        <dbReference type="SMART" id="SM00642"/>
    </source>
</evidence>
<evidence type="ECO:0000313" key="6">
    <source>
        <dbReference type="EMBL" id="GLX83292.1"/>
    </source>
</evidence>
<proteinExistence type="inferred from homology"/>
<dbReference type="CDD" id="cd11339">
    <property type="entry name" value="AmyAc_bac_CMD_like_2"/>
    <property type="match status" value="1"/>
</dbReference>
<dbReference type="PRINTS" id="PR00110">
    <property type="entry name" value="ALPHAAMYLASE"/>
</dbReference>
<keyword evidence="7" id="KW-1185">Reference proteome</keyword>
<dbReference type="InterPro" id="IPR006046">
    <property type="entry name" value="Alpha_amylase"/>
</dbReference>
<dbReference type="InterPro" id="IPR006047">
    <property type="entry name" value="GH13_cat_dom"/>
</dbReference>
<dbReference type="Pfam" id="PF16657">
    <property type="entry name" value="Malt_amylase_C"/>
    <property type="match status" value="1"/>
</dbReference>
<name>A0ABQ6H590_9GAMM</name>
<evidence type="ECO:0000256" key="4">
    <source>
        <dbReference type="SAM" id="SignalP"/>
    </source>
</evidence>
<dbReference type="Gene3D" id="2.60.40.1180">
    <property type="entry name" value="Golgi alpha-mannosidase II"/>
    <property type="match status" value="1"/>
</dbReference>
<evidence type="ECO:0000256" key="3">
    <source>
        <dbReference type="RuleBase" id="RU361134"/>
    </source>
</evidence>
<dbReference type="SUPFAM" id="SSF51011">
    <property type="entry name" value="Glycosyl hydrolase domain"/>
    <property type="match status" value="1"/>
</dbReference>
<organism evidence="6 7">
    <name type="scientific">Thalassotalea eurytherma</name>
    <dbReference type="NCBI Taxonomy" id="1144278"/>
    <lineage>
        <taxon>Bacteria</taxon>
        <taxon>Pseudomonadati</taxon>
        <taxon>Pseudomonadota</taxon>
        <taxon>Gammaproteobacteria</taxon>
        <taxon>Alteromonadales</taxon>
        <taxon>Colwelliaceae</taxon>
        <taxon>Thalassotalea</taxon>
    </lineage>
</organism>
<dbReference type="RefSeq" id="WP_284208708.1">
    <property type="nucleotide sequence ID" value="NZ_BSSU01000014.1"/>
</dbReference>
<dbReference type="EMBL" id="BSSU01000014">
    <property type="protein sequence ID" value="GLX83292.1"/>
    <property type="molecule type" value="Genomic_DNA"/>
</dbReference>
<protein>
    <recommendedName>
        <fullName evidence="3">Alpha-amylase</fullName>
        <ecNumber evidence="3">3.2.1.1</ecNumber>
    </recommendedName>
</protein>
<gene>
    <name evidence="6" type="ORF">theurythT_27440</name>
</gene>
<dbReference type="InterPro" id="IPR017853">
    <property type="entry name" value="GH"/>
</dbReference>
<keyword evidence="3" id="KW-0119">Carbohydrate metabolism</keyword>
<dbReference type="Proteomes" id="UP001157133">
    <property type="component" value="Unassembled WGS sequence"/>
</dbReference>
<dbReference type="Gene3D" id="3.20.20.80">
    <property type="entry name" value="Glycosidases"/>
    <property type="match status" value="1"/>
</dbReference>
<keyword evidence="3" id="KW-0326">Glycosidase</keyword>
<dbReference type="SUPFAM" id="SSF51445">
    <property type="entry name" value="(Trans)glycosidases"/>
    <property type="match status" value="1"/>
</dbReference>
<keyword evidence="3" id="KW-0378">Hydrolase</keyword>
<feature type="chain" id="PRO_5046614320" description="Alpha-amylase" evidence="4">
    <location>
        <begin position="24"/>
        <end position="592"/>
    </location>
</feature>
<evidence type="ECO:0000256" key="2">
    <source>
        <dbReference type="RuleBase" id="RU003615"/>
    </source>
</evidence>
<dbReference type="Pfam" id="PF00128">
    <property type="entry name" value="Alpha-amylase"/>
    <property type="match status" value="1"/>
</dbReference>
<dbReference type="PROSITE" id="PS51257">
    <property type="entry name" value="PROKAR_LIPOPROTEIN"/>
    <property type="match status" value="1"/>
</dbReference>
<dbReference type="SMART" id="SM00642">
    <property type="entry name" value="Aamy"/>
    <property type="match status" value="1"/>
</dbReference>
<reference evidence="6 7" key="1">
    <citation type="submission" date="2023-03" db="EMBL/GenBank/DDBJ databases">
        <title>Draft genome sequence of Thalassotalea eurytherma JCM 18482T.</title>
        <authorList>
            <person name="Sawabe T."/>
        </authorList>
    </citation>
    <scope>NUCLEOTIDE SEQUENCE [LARGE SCALE GENOMIC DNA]</scope>
    <source>
        <strain evidence="6 7">JCM 18482</strain>
    </source>
</reference>
<comment type="similarity">
    <text evidence="1 2">Belongs to the glycosyl hydrolase 13 family.</text>
</comment>
<feature type="signal peptide" evidence="4">
    <location>
        <begin position="1"/>
        <end position="23"/>
    </location>
</feature>
<comment type="catalytic activity">
    <reaction evidence="3">
        <text>Endohydrolysis of (1-&gt;4)-alpha-D-glucosidic linkages in polysaccharides containing three or more (1-&gt;4)-alpha-linked D-glucose units.</text>
        <dbReference type="EC" id="3.2.1.1"/>
    </reaction>
</comment>
<evidence type="ECO:0000256" key="1">
    <source>
        <dbReference type="ARBA" id="ARBA00008061"/>
    </source>
</evidence>
<dbReference type="PANTHER" id="PTHR10357">
    <property type="entry name" value="ALPHA-AMYLASE FAMILY MEMBER"/>
    <property type="match status" value="1"/>
</dbReference>
<sequence length="592" mass="65620">MIKTTLKTLACSAIALALLGCQEAPKSQQEVTTTKAQQAPTKLTASDLPHYLKRTVHEEVFYFVLPDRFHNGDTSNDNGSKTKLISQGGFDKTDYGMYHGGDVPGLIEKIPYLKAMGISAIWLTPILRNQALQADGSGYHGYWVLDFTEIDPHLGTNDDLKNFIDTAHKENIKVYFDIITNHTADVIKFTECHGQDGLTSNPSCTYRTLAEVEEKGTYTPVIPAGSENVKVPAWLNDPKYYHNQGETTFKGEDSVYGDFAGLDDVNTDDPEVVSGMIDIFKNLVTQFKPDGFRIDTVKHVNLEFWQAFAPAIVEHGQKEGIPNFFMFGEVYDFSPKNLSVFTTDGKMQSVLDFALQGSLRAALVDQSGTDVLAELFAKDSHYLDDDSDANQLLTFVSNHDMGRFSWMLKDSDKNYSMIEIAQRVKLAHALLYFARGIPVVYYGDEQGFVGDGGDKASRQDMMPSFVDSYNDDDLLATDKTTADDNFDQSHPFYQAFAEYGSVYFSHAALRKGQQKTAYAQATPGIFAFTRTLKDEQYLVVFNTSNATSDASFALTAKALTPVYASEQAATATVEQGNVTTQLPALSFAIYKL</sequence>
<dbReference type="EC" id="3.2.1.1" evidence="3"/>
<dbReference type="InterPro" id="IPR032091">
    <property type="entry name" value="Malt_amylase-like_C"/>
</dbReference>
<dbReference type="InterPro" id="IPR013780">
    <property type="entry name" value="Glyco_hydro_b"/>
</dbReference>
<accession>A0ABQ6H590</accession>
<feature type="domain" description="Glycosyl hydrolase family 13 catalytic" evidence="5">
    <location>
        <begin position="63"/>
        <end position="487"/>
    </location>
</feature>
<keyword evidence="4" id="KW-0732">Signal</keyword>
<comment type="caution">
    <text evidence="6">The sequence shown here is derived from an EMBL/GenBank/DDBJ whole genome shotgun (WGS) entry which is preliminary data.</text>
</comment>
<dbReference type="PANTHER" id="PTHR10357:SF209">
    <property type="entry name" value="PERIPLASMIC ALPHA-AMYLASE"/>
    <property type="match status" value="1"/>
</dbReference>
<evidence type="ECO:0000313" key="7">
    <source>
        <dbReference type="Proteomes" id="UP001157133"/>
    </source>
</evidence>